<evidence type="ECO:0000256" key="1">
    <source>
        <dbReference type="SAM" id="MobiDB-lite"/>
    </source>
</evidence>
<proteinExistence type="predicted"/>
<organism evidence="2 3">
    <name type="scientific">Mortierella polycephala</name>
    <dbReference type="NCBI Taxonomy" id="41804"/>
    <lineage>
        <taxon>Eukaryota</taxon>
        <taxon>Fungi</taxon>
        <taxon>Fungi incertae sedis</taxon>
        <taxon>Mucoromycota</taxon>
        <taxon>Mortierellomycotina</taxon>
        <taxon>Mortierellomycetes</taxon>
        <taxon>Mortierellales</taxon>
        <taxon>Mortierellaceae</taxon>
        <taxon>Mortierella</taxon>
    </lineage>
</organism>
<gene>
    <name evidence="2" type="ORF">BG011_005928</name>
</gene>
<comment type="caution">
    <text evidence="2">The sequence shown here is derived from an EMBL/GenBank/DDBJ whole genome shotgun (WGS) entry which is preliminary data.</text>
</comment>
<dbReference type="Proteomes" id="UP000726737">
    <property type="component" value="Unassembled WGS sequence"/>
</dbReference>
<accession>A0A9P6PU35</accession>
<name>A0A9P6PU35_9FUNG</name>
<feature type="region of interest" description="Disordered" evidence="1">
    <location>
        <begin position="1"/>
        <end position="84"/>
    </location>
</feature>
<keyword evidence="3" id="KW-1185">Reference proteome</keyword>
<reference evidence="2" key="1">
    <citation type="journal article" date="2020" name="Fungal Divers.">
        <title>Resolving the Mortierellaceae phylogeny through synthesis of multi-gene phylogenetics and phylogenomics.</title>
        <authorList>
            <person name="Vandepol N."/>
            <person name="Liber J."/>
            <person name="Desiro A."/>
            <person name="Na H."/>
            <person name="Kennedy M."/>
            <person name="Barry K."/>
            <person name="Grigoriev I.V."/>
            <person name="Miller A.N."/>
            <person name="O'Donnell K."/>
            <person name="Stajich J.E."/>
            <person name="Bonito G."/>
        </authorList>
    </citation>
    <scope>NUCLEOTIDE SEQUENCE</scope>
    <source>
        <strain evidence="2">KOD948</strain>
    </source>
</reference>
<dbReference type="AlphaFoldDB" id="A0A9P6PU35"/>
<dbReference type="EMBL" id="JAAAJA010000418">
    <property type="protein sequence ID" value="KAG0254139.1"/>
    <property type="molecule type" value="Genomic_DNA"/>
</dbReference>
<feature type="compositionally biased region" description="Acidic residues" evidence="1">
    <location>
        <begin position="18"/>
        <end position="30"/>
    </location>
</feature>
<dbReference type="OrthoDB" id="2432912at2759"/>
<sequence>MIMHQVWESESGCLSVNDQEDVDSDDMSEYEQEHRPVHVQGRPSVNGLDDSDDDDADDDDDDDGQDSDDDEHMMDEDFVSPSRRPFDYNFQVQQSQQHQSMDTDQTCFPQAERVYNPSLPIIANEIKATWHLSADLGQSPQDDSDNDQPDCEEQQQHFHGGDSNLEEGLPELKISLTDPVGSRFEELLYWIYTDNGPRWLASFTPHNYDSILANILKLNIITTDVLEICRAFEASTSPDLGLYGRAEAALALPLDPLTGSMAASAAAAAAAVAGSAIHV</sequence>
<evidence type="ECO:0000313" key="2">
    <source>
        <dbReference type="EMBL" id="KAG0254139.1"/>
    </source>
</evidence>
<feature type="region of interest" description="Disordered" evidence="1">
    <location>
        <begin position="135"/>
        <end position="164"/>
    </location>
</feature>
<feature type="compositionally biased region" description="Acidic residues" evidence="1">
    <location>
        <begin position="49"/>
        <end position="78"/>
    </location>
</feature>
<feature type="compositionally biased region" description="Acidic residues" evidence="1">
    <location>
        <begin position="142"/>
        <end position="153"/>
    </location>
</feature>
<evidence type="ECO:0000313" key="3">
    <source>
        <dbReference type="Proteomes" id="UP000726737"/>
    </source>
</evidence>
<protein>
    <submittedName>
        <fullName evidence="2">Uncharacterized protein</fullName>
    </submittedName>
</protein>